<dbReference type="Proteomes" id="UP000324222">
    <property type="component" value="Unassembled WGS sequence"/>
</dbReference>
<accession>A0A5B7E1U6</accession>
<feature type="region of interest" description="Disordered" evidence="1">
    <location>
        <begin position="24"/>
        <end position="43"/>
    </location>
</feature>
<comment type="caution">
    <text evidence="2">The sequence shown here is derived from an EMBL/GenBank/DDBJ whole genome shotgun (WGS) entry which is preliminary data.</text>
</comment>
<sequence length="122" mass="13425">MRLGSKGERNGGVHQRLRMSVITRFKQGKERKPEQPSPASTWATPHSVLTCTAYGCLGVSPDPFFPWYRTTTETIHCPHSHSHRTALPSQLSALGITILDLPTFLASTPADNLLFFALPVPS</sequence>
<dbReference type="AlphaFoldDB" id="A0A5B7E1U6"/>
<evidence type="ECO:0000313" key="3">
    <source>
        <dbReference type="Proteomes" id="UP000324222"/>
    </source>
</evidence>
<keyword evidence="3" id="KW-1185">Reference proteome</keyword>
<proteinExistence type="predicted"/>
<name>A0A5B7E1U6_PORTR</name>
<organism evidence="2 3">
    <name type="scientific">Portunus trituberculatus</name>
    <name type="common">Swimming crab</name>
    <name type="synonym">Neptunus trituberculatus</name>
    <dbReference type="NCBI Taxonomy" id="210409"/>
    <lineage>
        <taxon>Eukaryota</taxon>
        <taxon>Metazoa</taxon>
        <taxon>Ecdysozoa</taxon>
        <taxon>Arthropoda</taxon>
        <taxon>Crustacea</taxon>
        <taxon>Multicrustacea</taxon>
        <taxon>Malacostraca</taxon>
        <taxon>Eumalacostraca</taxon>
        <taxon>Eucarida</taxon>
        <taxon>Decapoda</taxon>
        <taxon>Pleocyemata</taxon>
        <taxon>Brachyura</taxon>
        <taxon>Eubrachyura</taxon>
        <taxon>Portunoidea</taxon>
        <taxon>Portunidae</taxon>
        <taxon>Portuninae</taxon>
        <taxon>Portunus</taxon>
    </lineage>
</organism>
<protein>
    <submittedName>
        <fullName evidence="2">Uncharacterized protein</fullName>
    </submittedName>
</protein>
<evidence type="ECO:0000313" key="2">
    <source>
        <dbReference type="EMBL" id="MPC27116.1"/>
    </source>
</evidence>
<evidence type="ECO:0000256" key="1">
    <source>
        <dbReference type="SAM" id="MobiDB-lite"/>
    </source>
</evidence>
<reference evidence="2 3" key="1">
    <citation type="submission" date="2019-05" db="EMBL/GenBank/DDBJ databases">
        <title>Another draft genome of Portunus trituberculatus and its Hox gene families provides insights of decapod evolution.</title>
        <authorList>
            <person name="Jeong J.-H."/>
            <person name="Song I."/>
            <person name="Kim S."/>
            <person name="Choi T."/>
            <person name="Kim D."/>
            <person name="Ryu S."/>
            <person name="Kim W."/>
        </authorList>
    </citation>
    <scope>NUCLEOTIDE SEQUENCE [LARGE SCALE GENOMIC DNA]</scope>
    <source>
        <tissue evidence="2">Muscle</tissue>
    </source>
</reference>
<dbReference type="EMBL" id="VSRR010001694">
    <property type="protein sequence ID" value="MPC27116.1"/>
    <property type="molecule type" value="Genomic_DNA"/>
</dbReference>
<gene>
    <name evidence="2" type="ORF">E2C01_020277</name>
</gene>